<dbReference type="AlphaFoldDB" id="A0A6C2C9U0"/>
<comment type="caution">
    <text evidence="1">The sequence shown here is derived from an EMBL/GenBank/DDBJ whole genome shotgun (WGS) entry which is preliminary data.</text>
</comment>
<dbReference type="OrthoDB" id="2150008at2"/>
<protein>
    <submittedName>
        <fullName evidence="1">Uncharacterized protein</fullName>
    </submittedName>
</protein>
<dbReference type="EMBL" id="SDGZ01000004">
    <property type="protein sequence ID" value="TYC50871.1"/>
    <property type="molecule type" value="Genomic_DNA"/>
</dbReference>
<keyword evidence="2" id="KW-1185">Reference proteome</keyword>
<dbReference type="RefSeq" id="WP_148621781.1">
    <property type="nucleotide sequence ID" value="NZ_SDGZ01000004.1"/>
</dbReference>
<reference evidence="1 2" key="1">
    <citation type="submission" date="2019-01" db="EMBL/GenBank/DDBJ databases">
        <title>Weissella sp. nov., a novel lactic acid bacterium isolated from animal feces.</title>
        <authorList>
            <person name="Wang L.-T."/>
        </authorList>
    </citation>
    <scope>NUCLEOTIDE SEQUENCE [LARGE SCALE GENOMIC DNA]</scope>
    <source>
        <strain evidence="1 2">8H-2</strain>
    </source>
</reference>
<gene>
    <name evidence="1" type="ORF">ESZ50_01250</name>
</gene>
<sequence length="91" mass="10166">MTFDEFIAAVDTENLVKNAAAKSYLDDLIKQLRETYAPIVEMEAPLAEHIFQMIDNPAVFVALSTKERPVLSNETGLVSAYLHPETIKVVE</sequence>
<name>A0A6C2C9U0_9LACO</name>
<evidence type="ECO:0000313" key="1">
    <source>
        <dbReference type="EMBL" id="TYC50871.1"/>
    </source>
</evidence>
<dbReference type="Proteomes" id="UP000371977">
    <property type="component" value="Unassembled WGS sequence"/>
</dbReference>
<evidence type="ECO:0000313" key="2">
    <source>
        <dbReference type="Proteomes" id="UP000371977"/>
    </source>
</evidence>
<accession>A0A6C2C9U0</accession>
<organism evidence="1 2">
    <name type="scientific">Weissella muntiaci</name>
    <dbReference type="NCBI Taxonomy" id="2508881"/>
    <lineage>
        <taxon>Bacteria</taxon>
        <taxon>Bacillati</taxon>
        <taxon>Bacillota</taxon>
        <taxon>Bacilli</taxon>
        <taxon>Lactobacillales</taxon>
        <taxon>Lactobacillaceae</taxon>
        <taxon>Weissella</taxon>
    </lineage>
</organism>
<proteinExistence type="predicted"/>